<evidence type="ECO:0008006" key="2">
    <source>
        <dbReference type="Google" id="ProtNLM"/>
    </source>
</evidence>
<evidence type="ECO:0000313" key="1">
    <source>
        <dbReference type="EMBL" id="KOF71533.1"/>
    </source>
</evidence>
<organism evidence="1">
    <name type="scientific">Octopus bimaculoides</name>
    <name type="common">California two-spotted octopus</name>
    <dbReference type="NCBI Taxonomy" id="37653"/>
    <lineage>
        <taxon>Eukaryota</taxon>
        <taxon>Metazoa</taxon>
        <taxon>Spiralia</taxon>
        <taxon>Lophotrochozoa</taxon>
        <taxon>Mollusca</taxon>
        <taxon>Cephalopoda</taxon>
        <taxon>Coleoidea</taxon>
        <taxon>Octopodiformes</taxon>
        <taxon>Octopoda</taxon>
        <taxon>Incirrata</taxon>
        <taxon>Octopodidae</taxon>
        <taxon>Octopus</taxon>
    </lineage>
</organism>
<dbReference type="AlphaFoldDB" id="A0A0L8G3Q8"/>
<name>A0A0L8G3Q8_OCTBM</name>
<protein>
    <recommendedName>
        <fullName evidence="2">DDE-1 domain-containing protein</fullName>
    </recommendedName>
</protein>
<gene>
    <name evidence="1" type="ORF">OCBIM_22000941mg</name>
</gene>
<dbReference type="EMBL" id="KQ424129">
    <property type="protein sequence ID" value="KOF71533.1"/>
    <property type="molecule type" value="Genomic_DNA"/>
</dbReference>
<accession>A0A0L8G3Q8</accession>
<sequence length="308" mass="35490">MYRWLKTANPIAMFSEPTQGSFLPSPNRANLTEEQSQVCEVANKEIQKTLDKETATFFRGQKHKRGEYTKFTSTEQADVARYAIQHSNMAASHHFAKIHGRLMSEYTIHGYVKKFKNKLKSTNVDFHVFEVPPAKHVRQSSPKAAKNLPSNIKDDFLDNRVQTVIEKHRIPPSMNVNFDQTGLPIIPVKDCTIEQQGKTDSSYPSFKFLKYWNITHSKSHWTAVNTMGIDIKNILGPFFEDQRQKLNLPLAQKGLVLLDVFKIHQTETVKSTLKSQGLEFFLHSCFMYKRTISGNHFSKQHLKQKFSL</sequence>
<feature type="non-terminal residue" evidence="1">
    <location>
        <position position="308"/>
    </location>
</feature>
<reference evidence="1" key="1">
    <citation type="submission" date="2015-07" db="EMBL/GenBank/DDBJ databases">
        <title>MeaNS - Measles Nucleotide Surveillance Program.</title>
        <authorList>
            <person name="Tran T."/>
            <person name="Druce J."/>
        </authorList>
    </citation>
    <scope>NUCLEOTIDE SEQUENCE</scope>
    <source>
        <strain evidence="1">UCB-OBI-ISO-001</strain>
        <tissue evidence="1">Gonad</tissue>
    </source>
</reference>
<proteinExistence type="predicted"/>